<evidence type="ECO:0000313" key="3">
    <source>
        <dbReference type="EMBL" id="HAE7767560.1"/>
    </source>
</evidence>
<dbReference type="GO" id="GO:0005524">
    <property type="term" value="F:ATP binding"/>
    <property type="evidence" value="ECO:0007669"/>
    <property type="project" value="UniProtKB-KW"/>
</dbReference>
<evidence type="ECO:0000259" key="2">
    <source>
        <dbReference type="Pfam" id="PF13581"/>
    </source>
</evidence>
<accession>A0A736RCX7</accession>
<dbReference type="InterPro" id="IPR003594">
    <property type="entry name" value="HATPase_dom"/>
</dbReference>
<sequence>MSDVPVSNEIALPAQLASLSLMAEWLAQKTSSLPVSEEWRFALDLAASETATNIIRYALHEDEQCNFTVEFIVSGQSVILRFTDTGDTFPAERLAAAIDKPLFDADLLAESGRGVKLIFFYVDTFTVENREGKNVTILEKRYSLNLQPSIKY</sequence>
<dbReference type="PANTHER" id="PTHR35526:SF3">
    <property type="entry name" value="ANTI-SIGMA-F FACTOR RSBW"/>
    <property type="match status" value="1"/>
</dbReference>
<dbReference type="Gene3D" id="3.30.565.10">
    <property type="entry name" value="Histidine kinase-like ATPase, C-terminal domain"/>
    <property type="match status" value="1"/>
</dbReference>
<proteinExistence type="predicted"/>
<keyword evidence="1" id="KW-0723">Serine/threonine-protein kinase</keyword>
<dbReference type="InterPro" id="IPR036890">
    <property type="entry name" value="HATPase_C_sf"/>
</dbReference>
<keyword evidence="1" id="KW-0808">Transferase</keyword>
<comment type="caution">
    <text evidence="3">The sequence shown here is derived from an EMBL/GenBank/DDBJ whole genome shotgun (WGS) entry which is preliminary data.</text>
</comment>
<name>A0A736RCX7_SALHO</name>
<keyword evidence="1" id="KW-0418">Kinase</keyword>
<organism evidence="3">
    <name type="scientific">Salmonella enterica subsp. houtenae serovar 45:g,z51:-</name>
    <dbReference type="NCBI Taxonomy" id="1967611"/>
    <lineage>
        <taxon>Bacteria</taxon>
        <taxon>Pseudomonadati</taxon>
        <taxon>Pseudomonadota</taxon>
        <taxon>Gammaproteobacteria</taxon>
        <taxon>Enterobacterales</taxon>
        <taxon>Enterobacteriaceae</taxon>
        <taxon>Salmonella</taxon>
    </lineage>
</organism>
<dbReference type="Pfam" id="PF13581">
    <property type="entry name" value="HATPase_c_2"/>
    <property type="match status" value="1"/>
</dbReference>
<dbReference type="SUPFAM" id="SSF55874">
    <property type="entry name" value="ATPase domain of HSP90 chaperone/DNA topoisomerase II/histidine kinase"/>
    <property type="match status" value="1"/>
</dbReference>
<evidence type="ECO:0000256" key="1">
    <source>
        <dbReference type="ARBA" id="ARBA00022527"/>
    </source>
</evidence>
<keyword evidence="3" id="KW-0067">ATP-binding</keyword>
<dbReference type="InterPro" id="IPR050267">
    <property type="entry name" value="Anti-sigma-factor_SerPK"/>
</dbReference>
<dbReference type="AlphaFoldDB" id="A0A736RCX7"/>
<dbReference type="GO" id="GO:0004674">
    <property type="term" value="F:protein serine/threonine kinase activity"/>
    <property type="evidence" value="ECO:0007669"/>
    <property type="project" value="UniProtKB-KW"/>
</dbReference>
<dbReference type="EMBL" id="DAATAH010000097">
    <property type="protein sequence ID" value="HAE7767560.1"/>
    <property type="molecule type" value="Genomic_DNA"/>
</dbReference>
<reference evidence="3" key="1">
    <citation type="journal article" date="2018" name="Genome Biol.">
        <title>SKESA: strategic k-mer extension for scrupulous assemblies.</title>
        <authorList>
            <person name="Souvorov A."/>
            <person name="Agarwala R."/>
            <person name="Lipman D.J."/>
        </authorList>
    </citation>
    <scope>NUCLEOTIDE SEQUENCE</scope>
    <source>
        <strain evidence="3">2584-68</strain>
    </source>
</reference>
<gene>
    <name evidence="3" type="ORF">GNB58_004661</name>
</gene>
<dbReference type="PANTHER" id="PTHR35526">
    <property type="entry name" value="ANTI-SIGMA-F FACTOR RSBW-RELATED"/>
    <property type="match status" value="1"/>
</dbReference>
<keyword evidence="3" id="KW-0547">Nucleotide-binding</keyword>
<reference evidence="3" key="2">
    <citation type="submission" date="2018-07" db="EMBL/GenBank/DDBJ databases">
        <authorList>
            <consortium name="NCBI Pathogen Detection Project"/>
        </authorList>
    </citation>
    <scope>NUCLEOTIDE SEQUENCE</scope>
    <source>
        <strain evidence="3">2584-68</strain>
    </source>
</reference>
<feature type="domain" description="Histidine kinase/HSP90-like ATPase" evidence="2">
    <location>
        <begin position="12"/>
        <end position="138"/>
    </location>
</feature>
<dbReference type="CDD" id="cd16936">
    <property type="entry name" value="HATPase_RsbW-like"/>
    <property type="match status" value="1"/>
</dbReference>
<protein>
    <submittedName>
        <fullName evidence="3">ATP-binding protein</fullName>
    </submittedName>
</protein>